<dbReference type="OrthoDB" id="1489951at2"/>
<dbReference type="EMBL" id="QTTN01000006">
    <property type="protein sequence ID" value="REE90604.1"/>
    <property type="molecule type" value="Genomic_DNA"/>
</dbReference>
<dbReference type="CDD" id="cd03416">
    <property type="entry name" value="CbiX_SirB_N"/>
    <property type="match status" value="1"/>
</dbReference>
<accession>A0A3D9SBE1</accession>
<evidence type="ECO:0000313" key="3">
    <source>
        <dbReference type="EMBL" id="REE90604.1"/>
    </source>
</evidence>
<protein>
    <submittedName>
        <fullName evidence="3">Sirohydrochlorin ferrochelatase</fullName>
    </submittedName>
</protein>
<evidence type="ECO:0000256" key="1">
    <source>
        <dbReference type="ARBA" id="ARBA00022723"/>
    </source>
</evidence>
<sequence length="314" mass="33986">MKPSVNLEVRPEVKLAVKPGVLVVSHGSREADWVRLVDDAVAACSALMGSEVPVVSAFLELVEGRLIQDGVNALEAEDVTDLYVLPLFVSSGSTHVDDIAQAFGMAPVSATRAGELEPFAVREGMRVRFGAPIDDDGDIAELLLRNIEGLSSEAAWELGAAREGALGAGAEPVRRRERLLLVAHGSREAVFHGRWRDGMAALAERVRELGGFAGAHSAMLLPNQAACKLGALQRRYPDDAFIVVPLFLSEGFFTRTVIPTRLAGLNYRYNGRALLPSPQIARWMERQIREWLRDLDDIDKMDDMGSAGSGSLGS</sequence>
<organism evidence="3 4">
    <name type="scientific">Paenibacillus taihuensis</name>
    <dbReference type="NCBI Taxonomy" id="1156355"/>
    <lineage>
        <taxon>Bacteria</taxon>
        <taxon>Bacillati</taxon>
        <taxon>Bacillota</taxon>
        <taxon>Bacilli</taxon>
        <taxon>Bacillales</taxon>
        <taxon>Paenibacillaceae</taxon>
        <taxon>Paenibacillus</taxon>
    </lineage>
</organism>
<dbReference type="SUPFAM" id="SSF53800">
    <property type="entry name" value="Chelatase"/>
    <property type="match status" value="1"/>
</dbReference>
<evidence type="ECO:0000313" key="4">
    <source>
        <dbReference type="Proteomes" id="UP000256304"/>
    </source>
</evidence>
<dbReference type="Proteomes" id="UP000256304">
    <property type="component" value="Unassembled WGS sequence"/>
</dbReference>
<dbReference type="Gene3D" id="3.40.50.1400">
    <property type="match status" value="2"/>
</dbReference>
<proteinExistence type="predicted"/>
<dbReference type="GO" id="GO:0016829">
    <property type="term" value="F:lyase activity"/>
    <property type="evidence" value="ECO:0007669"/>
    <property type="project" value="UniProtKB-KW"/>
</dbReference>
<dbReference type="PANTHER" id="PTHR33542">
    <property type="entry name" value="SIROHYDROCHLORIN FERROCHELATASE, CHLOROPLASTIC"/>
    <property type="match status" value="1"/>
</dbReference>
<reference evidence="3 4" key="1">
    <citation type="submission" date="2018-08" db="EMBL/GenBank/DDBJ databases">
        <title>Genomic Encyclopedia of Type Strains, Phase III (KMG-III): the genomes of soil and plant-associated and newly described type strains.</title>
        <authorList>
            <person name="Whitman W."/>
        </authorList>
    </citation>
    <scope>NUCLEOTIDE SEQUENCE [LARGE SCALE GENOMIC DNA]</scope>
    <source>
        <strain evidence="3 4">CGMCC 1.10966</strain>
    </source>
</reference>
<gene>
    <name evidence="3" type="ORF">A8990_106109</name>
</gene>
<name>A0A3D9SBE1_9BACL</name>
<keyword evidence="1" id="KW-0479">Metal-binding</keyword>
<dbReference type="RefSeq" id="WP_116188419.1">
    <property type="nucleotide sequence ID" value="NZ_QTTN01000006.1"/>
</dbReference>
<keyword evidence="2" id="KW-0456">Lyase</keyword>
<keyword evidence="4" id="KW-1185">Reference proteome</keyword>
<dbReference type="InterPro" id="IPR002762">
    <property type="entry name" value="CbiX-like"/>
</dbReference>
<dbReference type="GO" id="GO:0046872">
    <property type="term" value="F:metal ion binding"/>
    <property type="evidence" value="ECO:0007669"/>
    <property type="project" value="UniProtKB-KW"/>
</dbReference>
<dbReference type="PANTHER" id="PTHR33542:SF3">
    <property type="entry name" value="SIROHYDROCHLORIN FERROCHELATASE, CHLOROPLASTIC"/>
    <property type="match status" value="1"/>
</dbReference>
<dbReference type="InterPro" id="IPR050963">
    <property type="entry name" value="Sirohydro_Cobaltochel/CbiX"/>
</dbReference>
<comment type="caution">
    <text evidence="3">The sequence shown here is derived from an EMBL/GenBank/DDBJ whole genome shotgun (WGS) entry which is preliminary data.</text>
</comment>
<evidence type="ECO:0000256" key="2">
    <source>
        <dbReference type="ARBA" id="ARBA00023239"/>
    </source>
</evidence>
<dbReference type="Pfam" id="PF01903">
    <property type="entry name" value="CbiX"/>
    <property type="match status" value="2"/>
</dbReference>
<dbReference type="AlphaFoldDB" id="A0A3D9SBE1"/>